<dbReference type="PROSITE" id="PS00463">
    <property type="entry name" value="ZN2_CY6_FUNGAL_1"/>
    <property type="match status" value="1"/>
</dbReference>
<dbReference type="PANTHER" id="PTHR38791:SF5">
    <property type="entry name" value="TRANSCRIPTION FACTOR DBAG-RELATED"/>
    <property type="match status" value="1"/>
</dbReference>
<dbReference type="InterPro" id="IPR001138">
    <property type="entry name" value="Zn2Cys6_DnaBD"/>
</dbReference>
<dbReference type="SMART" id="SM00066">
    <property type="entry name" value="GAL4"/>
    <property type="match status" value="1"/>
</dbReference>
<dbReference type="SUPFAM" id="SSF57701">
    <property type="entry name" value="Zn2/Cys6 DNA-binding domain"/>
    <property type="match status" value="1"/>
</dbReference>
<dbReference type="CDD" id="cd00067">
    <property type="entry name" value="GAL4"/>
    <property type="match status" value="1"/>
</dbReference>
<feature type="region of interest" description="Disordered" evidence="2">
    <location>
        <begin position="147"/>
        <end position="190"/>
    </location>
</feature>
<feature type="compositionally biased region" description="Low complexity" evidence="2">
    <location>
        <begin position="63"/>
        <end position="87"/>
    </location>
</feature>
<comment type="caution">
    <text evidence="4">The sequence shown here is derived from an EMBL/GenBank/DDBJ whole genome shotgun (WGS) entry which is preliminary data.</text>
</comment>
<feature type="domain" description="Zn(2)-C6 fungal-type" evidence="3">
    <location>
        <begin position="10"/>
        <end position="38"/>
    </location>
</feature>
<dbReference type="Proteomes" id="UP000033710">
    <property type="component" value="Unassembled WGS sequence"/>
</dbReference>
<feature type="compositionally biased region" description="Polar residues" evidence="2">
    <location>
        <begin position="111"/>
        <end position="123"/>
    </location>
</feature>
<dbReference type="InterPro" id="IPR036864">
    <property type="entry name" value="Zn2-C6_fun-type_DNA-bd_sf"/>
</dbReference>
<dbReference type="GO" id="GO:0000981">
    <property type="term" value="F:DNA-binding transcription factor activity, RNA polymerase II-specific"/>
    <property type="evidence" value="ECO:0007669"/>
    <property type="project" value="InterPro"/>
</dbReference>
<dbReference type="GeneID" id="27667018"/>
<feature type="region of interest" description="Disordered" evidence="2">
    <location>
        <begin position="62"/>
        <end position="123"/>
    </location>
</feature>
<organism evidence="4 5">
    <name type="scientific">Sporothrix schenckii 1099-18</name>
    <dbReference type="NCBI Taxonomy" id="1397361"/>
    <lineage>
        <taxon>Eukaryota</taxon>
        <taxon>Fungi</taxon>
        <taxon>Dikarya</taxon>
        <taxon>Ascomycota</taxon>
        <taxon>Pezizomycotina</taxon>
        <taxon>Sordariomycetes</taxon>
        <taxon>Sordariomycetidae</taxon>
        <taxon>Ophiostomatales</taxon>
        <taxon>Ophiostomataceae</taxon>
        <taxon>Sporothrix</taxon>
    </lineage>
</organism>
<feature type="compositionally biased region" description="Polar residues" evidence="2">
    <location>
        <begin position="167"/>
        <end position="177"/>
    </location>
</feature>
<sequence>MVFCGKASLSCKNCRIRRIKCNKLEPECSQCIRAGKKCPGYRDQLSLMFRDETVKVRKKFEETGTSSTTLPSSAASATGSSSPEAGADFIKSETGTEEDATLSAIDKPGKNESQIPTAQGSKELTTIRGSNADGSLTLSEALAAFGGTLGNDGSPKASGKGRPLSIPQKQQRRQQGATTSLPPGVPPTPAVTVNLSVDAQSALVKTMLTGPNPTLFDRGLQFYLDHYLYGHPESPPKTGVIEVDTPWILDPATRTIAAAVGMAGIANLKGDDQIQMLARDNYGIGLKMTAMSIDPPGLDTLNHVMRSIVLLAMFEIVRGANQSFGSANIHIMGAAALMRHFLPILPTSLHPYRGLIQISCSLLISCQAAHIDVPPVFAEYIANTYRKKPVDDQIMSKLLLTLIEFINLSAFIHHQVLSDRRSDMVDHVVHALQLDARLIAWELNTTEKKGIWKYEECETPKLPPEAVYKGRFHRYSDISTARIWSYYRWARILLNEMLLEFIEKCPNAVAAGLTRLKMDTGRAFSAKAVSAVVGADTRDTDTEATEKLRRRALTTIKKCAEDIFVSTPVYWRHPSIPLKEYDPIATPPIVYGQNGGTGVATLMPTLFHLDVAARAPGSSEEDFDWALAVIDTVWAYLGLRQARTLADKMRLHRETMKRKAMGLNGMLLLTTHGDVDIPA</sequence>
<accession>A0A0F2LU68</accession>
<dbReference type="GO" id="GO:0008270">
    <property type="term" value="F:zinc ion binding"/>
    <property type="evidence" value="ECO:0007669"/>
    <property type="project" value="InterPro"/>
</dbReference>
<reference evidence="4 5" key="1">
    <citation type="journal article" date="2014" name="BMC Genomics">
        <title>Comparative genomics of the major fungal agents of human and animal Sporotrichosis: Sporothrix schenckii and Sporothrix brasiliensis.</title>
        <authorList>
            <person name="Teixeira M.M."/>
            <person name="de Almeida L.G."/>
            <person name="Kubitschek-Barreira P."/>
            <person name="Alves F.L."/>
            <person name="Kioshima E.S."/>
            <person name="Abadio A.K."/>
            <person name="Fernandes L."/>
            <person name="Derengowski L.S."/>
            <person name="Ferreira K.S."/>
            <person name="Souza R.C."/>
            <person name="Ruiz J.C."/>
            <person name="de Andrade N.C."/>
            <person name="Paes H.C."/>
            <person name="Nicola A.M."/>
            <person name="Albuquerque P."/>
            <person name="Gerber A.L."/>
            <person name="Martins V.P."/>
            <person name="Peconick L.D."/>
            <person name="Neto A.V."/>
            <person name="Chaucanez C.B."/>
            <person name="Silva P.A."/>
            <person name="Cunha O.L."/>
            <person name="de Oliveira F.F."/>
            <person name="dos Santos T.C."/>
            <person name="Barros A.L."/>
            <person name="Soares M.A."/>
            <person name="de Oliveira L.M."/>
            <person name="Marini M.M."/>
            <person name="Villalobos-Duno H."/>
            <person name="Cunha M.M."/>
            <person name="de Hoog S."/>
            <person name="da Silveira J.F."/>
            <person name="Henrissat B."/>
            <person name="Nino-Vega G.A."/>
            <person name="Cisalpino P.S."/>
            <person name="Mora-Montes H.M."/>
            <person name="Almeida S.R."/>
            <person name="Stajich J.E."/>
            <person name="Lopes-Bezerra L.M."/>
            <person name="Vasconcelos A.T."/>
            <person name="Felipe M.S."/>
        </authorList>
    </citation>
    <scope>NUCLEOTIDE SEQUENCE [LARGE SCALE GENOMIC DNA]</scope>
    <source>
        <strain evidence="4 5">1099-18</strain>
    </source>
</reference>
<dbReference type="InterPro" id="IPR053175">
    <property type="entry name" value="DHMBA_Reg_Transcription_Factor"/>
</dbReference>
<gene>
    <name evidence="4" type="ORF">SPSK_04984</name>
</gene>
<name>A0A0F2LU68_SPOSC</name>
<evidence type="ECO:0000256" key="2">
    <source>
        <dbReference type="SAM" id="MobiDB-lite"/>
    </source>
</evidence>
<evidence type="ECO:0000259" key="3">
    <source>
        <dbReference type="PROSITE" id="PS50048"/>
    </source>
</evidence>
<dbReference type="KEGG" id="ssck:SPSK_04984"/>
<protein>
    <recommendedName>
        <fullName evidence="3">Zn(2)-C6 fungal-type domain-containing protein</fullName>
    </recommendedName>
</protein>
<dbReference type="Gene3D" id="4.10.240.10">
    <property type="entry name" value="Zn(2)-C6 fungal-type DNA-binding domain"/>
    <property type="match status" value="1"/>
</dbReference>
<dbReference type="EMBL" id="AXCR01000012">
    <property type="protein sequence ID" value="KJR81013.1"/>
    <property type="molecule type" value="Genomic_DNA"/>
</dbReference>
<dbReference type="VEuPathDB" id="FungiDB:SPSK_04984"/>
<dbReference type="PANTHER" id="PTHR38791">
    <property type="entry name" value="ZN(II)2CYS6 TRANSCRIPTION FACTOR (EUROFUNG)-RELATED-RELATED"/>
    <property type="match status" value="1"/>
</dbReference>
<proteinExistence type="predicted"/>
<evidence type="ECO:0000313" key="4">
    <source>
        <dbReference type="EMBL" id="KJR81013.1"/>
    </source>
</evidence>
<dbReference type="OrthoDB" id="5280547at2759"/>
<dbReference type="RefSeq" id="XP_016583689.1">
    <property type="nucleotide sequence ID" value="XM_016731741.1"/>
</dbReference>
<dbReference type="PROSITE" id="PS50048">
    <property type="entry name" value="ZN2_CY6_FUNGAL_2"/>
    <property type="match status" value="1"/>
</dbReference>
<keyword evidence="1" id="KW-0539">Nucleus</keyword>
<evidence type="ECO:0000313" key="5">
    <source>
        <dbReference type="Proteomes" id="UP000033710"/>
    </source>
</evidence>
<dbReference type="AlphaFoldDB" id="A0A0F2LU68"/>
<dbReference type="Pfam" id="PF00172">
    <property type="entry name" value="Zn_clus"/>
    <property type="match status" value="1"/>
</dbReference>
<evidence type="ECO:0000256" key="1">
    <source>
        <dbReference type="ARBA" id="ARBA00023242"/>
    </source>
</evidence>
<reference evidence="4 5" key="2">
    <citation type="journal article" date="2015" name="Eukaryot. Cell">
        <title>Asexual propagation of a virulent clone complex in a human and feline outbreak of sporotrichosis.</title>
        <authorList>
            <person name="Teixeira Mde M."/>
            <person name="Rodrigues A.M."/>
            <person name="Tsui C.K."/>
            <person name="de Almeida L.G."/>
            <person name="Van Diepeningen A.D."/>
            <person name="van den Ende B.G."/>
            <person name="Fernandes G.F."/>
            <person name="Kano R."/>
            <person name="Hamelin R.C."/>
            <person name="Lopes-Bezerra L.M."/>
            <person name="Vasconcelos A.T."/>
            <person name="de Hoog S."/>
            <person name="de Camargo Z.P."/>
            <person name="Felipe M.S."/>
        </authorList>
    </citation>
    <scope>NUCLEOTIDE SEQUENCE [LARGE SCALE GENOMIC DNA]</scope>
    <source>
        <strain evidence="4 5">1099-18</strain>
    </source>
</reference>